<evidence type="ECO:0000256" key="1">
    <source>
        <dbReference type="SAM" id="MobiDB-lite"/>
    </source>
</evidence>
<dbReference type="AlphaFoldDB" id="A0A9W6F4Z1"/>
<gene>
    <name evidence="2" type="primary">PLESTB001668</name>
    <name evidence="2" type="ORF">PLESTB_001105400</name>
</gene>
<accession>A0A9W6F4Z1</accession>
<feature type="compositionally biased region" description="Basic residues" evidence="1">
    <location>
        <begin position="1"/>
        <end position="12"/>
    </location>
</feature>
<protein>
    <submittedName>
        <fullName evidence="2">Uncharacterized protein</fullName>
    </submittedName>
</protein>
<feature type="compositionally biased region" description="Low complexity" evidence="1">
    <location>
        <begin position="93"/>
        <end position="113"/>
    </location>
</feature>
<feature type="compositionally biased region" description="Polar residues" evidence="1">
    <location>
        <begin position="79"/>
        <end position="89"/>
    </location>
</feature>
<comment type="caution">
    <text evidence="2">The sequence shown here is derived from an EMBL/GenBank/DDBJ whole genome shotgun (WGS) entry which is preliminary data.</text>
</comment>
<evidence type="ECO:0000313" key="3">
    <source>
        <dbReference type="Proteomes" id="UP001165080"/>
    </source>
</evidence>
<name>A0A9W6F4Z1_9CHLO</name>
<organism evidence="2 3">
    <name type="scientific">Pleodorina starrii</name>
    <dbReference type="NCBI Taxonomy" id="330485"/>
    <lineage>
        <taxon>Eukaryota</taxon>
        <taxon>Viridiplantae</taxon>
        <taxon>Chlorophyta</taxon>
        <taxon>core chlorophytes</taxon>
        <taxon>Chlorophyceae</taxon>
        <taxon>CS clade</taxon>
        <taxon>Chlamydomonadales</taxon>
        <taxon>Volvocaceae</taxon>
        <taxon>Pleodorina</taxon>
    </lineage>
</organism>
<dbReference type="Proteomes" id="UP001165080">
    <property type="component" value="Unassembled WGS sequence"/>
</dbReference>
<reference evidence="2 3" key="1">
    <citation type="journal article" date="2023" name="Commun. Biol.">
        <title>Reorganization of the ancestral sex-determining regions during the evolution of trioecy in Pleodorina starrii.</title>
        <authorList>
            <person name="Takahashi K."/>
            <person name="Suzuki S."/>
            <person name="Kawai-Toyooka H."/>
            <person name="Yamamoto K."/>
            <person name="Hamaji T."/>
            <person name="Ootsuki R."/>
            <person name="Yamaguchi H."/>
            <person name="Kawachi M."/>
            <person name="Higashiyama T."/>
            <person name="Nozaki H."/>
        </authorList>
    </citation>
    <scope>NUCLEOTIDE SEQUENCE [LARGE SCALE GENOMIC DNA]</scope>
    <source>
        <strain evidence="2 3">NIES-4479</strain>
    </source>
</reference>
<proteinExistence type="predicted"/>
<evidence type="ECO:0000313" key="2">
    <source>
        <dbReference type="EMBL" id="GLC56444.1"/>
    </source>
</evidence>
<feature type="region of interest" description="Disordered" evidence="1">
    <location>
        <begin position="1"/>
        <end position="26"/>
    </location>
</feature>
<sequence>MSQTHTHKHCQHMPRSNAAASNSPCCHASAPAAFRNALIPLRPAVIDTHTHMPFHVVQSNGDSARQRQRTSVDLRSQSEEGSNPNVSQRADSRAAAQAAAAAMTAAAAEAFQR</sequence>
<dbReference type="EMBL" id="BRXU01000015">
    <property type="protein sequence ID" value="GLC56444.1"/>
    <property type="molecule type" value="Genomic_DNA"/>
</dbReference>
<keyword evidence="3" id="KW-1185">Reference proteome</keyword>
<feature type="region of interest" description="Disordered" evidence="1">
    <location>
        <begin position="52"/>
        <end position="113"/>
    </location>
</feature>
<feature type="compositionally biased region" description="Polar residues" evidence="1">
    <location>
        <begin position="57"/>
        <end position="69"/>
    </location>
</feature>